<reference evidence="1" key="1">
    <citation type="submission" date="2017-12" db="EMBL/GenBank/DDBJ databases">
        <authorList>
            <person name="Katneni V.K."/>
            <person name="Shekhar M.S."/>
            <person name="Otta S.K."/>
            <person name="Karthic K."/>
            <person name="Jangam A.K."/>
            <person name="Gopikrishna G."/>
            <person name="Vijayan K.K."/>
        </authorList>
    </citation>
    <scope>NUCLEOTIDE SEQUENCE [LARGE SCALE GENOMIC DNA]</scope>
    <source>
        <strain evidence="1">IN_AP4RU</strain>
    </source>
</reference>
<dbReference type="Proteomes" id="UP000267352">
    <property type="component" value="Segment"/>
</dbReference>
<dbReference type="EMBL" id="MG702567">
    <property type="protein sequence ID" value="AUO14927.1"/>
    <property type="molecule type" value="Genomic_DNA"/>
</dbReference>
<reference evidence="1" key="2">
    <citation type="journal article" date="2018" name="Genome Announc.">
        <title>First Report of a Complete Genome Sequence of White spot syndrome virus from India.</title>
        <authorList>
            <person name="Vinaya Kumar K."/>
            <person name="Shekhar M.S."/>
            <person name="Otta S.K."/>
            <person name="Karthic K."/>
            <person name="Ashok Kumar J."/>
            <person name="Gopikrishna G."/>
            <person name="Vijayan K.K."/>
        </authorList>
    </citation>
    <scope>NUCLEOTIDE SEQUENCE</scope>
    <source>
        <strain evidence="1">IN_AP4RU</strain>
    </source>
</reference>
<organism evidence="1">
    <name type="scientific">White spot syndrome virus</name>
    <dbReference type="NCBI Taxonomy" id="342409"/>
    <lineage>
        <taxon>Viruses</taxon>
        <taxon>Viruses incertae sedis</taxon>
        <taxon>Naldaviricetes</taxon>
        <taxon>Nimaviridae</taxon>
        <taxon>Whispovirus</taxon>
    </lineage>
</organism>
<proteinExistence type="predicted"/>
<protein>
    <submittedName>
        <fullName evidence="1">WSSV054</fullName>
    </submittedName>
</protein>
<name>A0A2I6SBI8_9VIRU</name>
<accession>A0A2I6SBI8</accession>
<evidence type="ECO:0000313" key="1">
    <source>
        <dbReference type="EMBL" id="AUO14927.1"/>
    </source>
</evidence>
<sequence length="64" mass="7099">MGSLLSCAFGVQFPSQMKVLRLSKGLYVNRPDTGKVSEMDPSSFRSISLVGRKFPGFSLPRFRS</sequence>